<dbReference type="PRINTS" id="PR01437">
    <property type="entry name" value="NUOXDRDTASE4"/>
</dbReference>
<dbReference type="InterPro" id="IPR050586">
    <property type="entry name" value="CPA3_Na-H_Antiporter_D"/>
</dbReference>
<evidence type="ECO:0000256" key="6">
    <source>
        <dbReference type="ARBA" id="ARBA00022989"/>
    </source>
</evidence>
<feature type="domain" description="NADH:quinone oxidoreductase/Mrp antiporter transmembrane" evidence="10">
    <location>
        <begin position="129"/>
        <end position="413"/>
    </location>
</feature>
<keyword evidence="12" id="KW-1185">Reference proteome</keyword>
<feature type="transmembrane region" description="Helical" evidence="9">
    <location>
        <begin position="78"/>
        <end position="96"/>
    </location>
</feature>
<evidence type="ECO:0000256" key="8">
    <source>
        <dbReference type="RuleBase" id="RU000320"/>
    </source>
</evidence>
<gene>
    <name evidence="11" type="ORF">HZY85_02050</name>
</gene>
<keyword evidence="3" id="KW-0813">Transport</keyword>
<evidence type="ECO:0000256" key="9">
    <source>
        <dbReference type="SAM" id="Phobius"/>
    </source>
</evidence>
<dbReference type="InterPro" id="IPR001750">
    <property type="entry name" value="ND/Mrp_TM"/>
</dbReference>
<evidence type="ECO:0000313" key="11">
    <source>
        <dbReference type="EMBL" id="NYS46975.1"/>
    </source>
</evidence>
<dbReference type="RefSeq" id="WP_179940330.1">
    <property type="nucleotide sequence ID" value="NZ_JACBYF010000002.1"/>
</dbReference>
<evidence type="ECO:0000256" key="3">
    <source>
        <dbReference type="ARBA" id="ARBA00022449"/>
    </source>
</evidence>
<keyword evidence="4" id="KW-1003">Cell membrane</keyword>
<organism evidence="11 12">
    <name type="scientific">Gemelliphila palaticanis</name>
    <dbReference type="NCBI Taxonomy" id="81950"/>
    <lineage>
        <taxon>Bacteria</taxon>
        <taxon>Bacillati</taxon>
        <taxon>Bacillota</taxon>
        <taxon>Bacilli</taxon>
        <taxon>Bacillales</taxon>
        <taxon>Gemellaceae</taxon>
        <taxon>Gemelliphila</taxon>
    </lineage>
</organism>
<evidence type="ECO:0000256" key="1">
    <source>
        <dbReference type="ARBA" id="ARBA00004651"/>
    </source>
</evidence>
<comment type="similarity">
    <text evidence="2">Belongs to the CPA3 antiporters (TC 2.A.63) subunit D family.</text>
</comment>
<feature type="transmembrane region" description="Helical" evidence="9">
    <location>
        <begin position="131"/>
        <end position="152"/>
    </location>
</feature>
<comment type="caution">
    <text evidence="11">The sequence shown here is derived from an EMBL/GenBank/DDBJ whole genome shotgun (WGS) entry which is preliminary data.</text>
</comment>
<comment type="subcellular location">
    <subcellularLocation>
        <location evidence="1">Cell membrane</location>
        <topology evidence="1">Multi-pass membrane protein</topology>
    </subcellularLocation>
    <subcellularLocation>
        <location evidence="8">Membrane</location>
        <topology evidence="8">Multi-pass membrane protein</topology>
    </subcellularLocation>
</comment>
<feature type="transmembrane region" description="Helical" evidence="9">
    <location>
        <begin position="108"/>
        <end position="125"/>
    </location>
</feature>
<feature type="transmembrane region" description="Helical" evidence="9">
    <location>
        <begin position="404"/>
        <end position="426"/>
    </location>
</feature>
<feature type="transmembrane region" description="Helical" evidence="9">
    <location>
        <begin position="334"/>
        <end position="353"/>
    </location>
</feature>
<feature type="transmembrane region" description="Helical" evidence="9">
    <location>
        <begin position="6"/>
        <end position="23"/>
    </location>
</feature>
<dbReference type="Proteomes" id="UP000531840">
    <property type="component" value="Unassembled WGS sequence"/>
</dbReference>
<dbReference type="PANTHER" id="PTHR42703">
    <property type="entry name" value="NADH DEHYDROGENASE"/>
    <property type="match status" value="1"/>
</dbReference>
<keyword evidence="5 8" id="KW-0812">Transmembrane</keyword>
<evidence type="ECO:0000256" key="4">
    <source>
        <dbReference type="ARBA" id="ARBA00022475"/>
    </source>
</evidence>
<keyword evidence="7 9" id="KW-0472">Membrane</keyword>
<feature type="transmembrane region" description="Helical" evidence="9">
    <location>
        <begin position="205"/>
        <end position="227"/>
    </location>
</feature>
<feature type="transmembrane region" description="Helical" evidence="9">
    <location>
        <begin position="35"/>
        <end position="58"/>
    </location>
</feature>
<protein>
    <submittedName>
        <fullName evidence="11">Sodium:proton antiporter</fullName>
    </submittedName>
</protein>
<feature type="transmembrane region" description="Helical" evidence="9">
    <location>
        <begin position="299"/>
        <end position="318"/>
    </location>
</feature>
<feature type="transmembrane region" description="Helical" evidence="9">
    <location>
        <begin position="365"/>
        <end position="384"/>
    </location>
</feature>
<evidence type="ECO:0000256" key="7">
    <source>
        <dbReference type="ARBA" id="ARBA00023136"/>
    </source>
</evidence>
<feature type="transmembrane region" description="Helical" evidence="9">
    <location>
        <begin position="239"/>
        <end position="258"/>
    </location>
</feature>
<reference evidence="11 12" key="1">
    <citation type="submission" date="2020-07" db="EMBL/GenBank/DDBJ databases">
        <title>MOT database genomes.</title>
        <authorList>
            <person name="Joseph S."/>
            <person name="Aduse-Opoku J."/>
            <person name="Hashim A."/>
            <person name="Wade W."/>
            <person name="Curtis M."/>
        </authorList>
    </citation>
    <scope>NUCLEOTIDE SEQUENCE [LARGE SCALE GENOMIC DNA]</scope>
    <source>
        <strain evidence="11 12">CIP 106318</strain>
    </source>
</reference>
<sequence>MLSNLPVFSIFIPLIFAALTILFKNKVIIQKQLTLLATILVLIVSIIGIIKVNTYKVIVLEMGNWMAPFGIVLTLDGLNSIFIFTSTVVFLATLIFSFKTLDKDTENSFFYTGFLLIMVGINGAFTTGDIFNLFVFYEILLMASYLLLLVGIKKEQLKSSISYVFMNVFAGSLFVISVGYLYTIVGSLNMAHISQIIMQLEDKKAVFLVGAVMLFVFAMKGALFPLFTWMNRSYAAPPVAVSVIFAALLTKVGLYSIIRTYSLFYFDSPFIKNYLLYLGVISIIAGCIGAIYQKNLKQIVIFNIVISLGVMVTGTVTLNEYGIKGTMLYAVNDILLKAVLFLIVGLIIYICNVKNIQKCGLINKYPLLGWTFFITTLCLSGVPPLSGFYGKALIIRSLVADKQIFASVVVTLSGLVVFYSLIKIFLEIFYDNINKSLEYRPLPKVLLAPVVTLLVVAIAIGLSSNLIDSFLTQSADIILNPQAYIDLVLKRG</sequence>
<evidence type="ECO:0000259" key="10">
    <source>
        <dbReference type="Pfam" id="PF00361"/>
    </source>
</evidence>
<feature type="transmembrane region" description="Helical" evidence="9">
    <location>
        <begin position="446"/>
        <end position="467"/>
    </location>
</feature>
<keyword evidence="3" id="KW-0050">Antiport</keyword>
<dbReference type="Pfam" id="PF00361">
    <property type="entry name" value="Proton_antipo_M"/>
    <property type="match status" value="1"/>
</dbReference>
<dbReference type="InterPro" id="IPR003918">
    <property type="entry name" value="NADH_UbQ_OxRdtase"/>
</dbReference>
<evidence type="ECO:0000256" key="2">
    <source>
        <dbReference type="ARBA" id="ARBA00005346"/>
    </source>
</evidence>
<dbReference type="EMBL" id="JACBYF010000002">
    <property type="protein sequence ID" value="NYS46975.1"/>
    <property type="molecule type" value="Genomic_DNA"/>
</dbReference>
<feature type="transmembrane region" description="Helical" evidence="9">
    <location>
        <begin position="164"/>
        <end position="185"/>
    </location>
</feature>
<name>A0ABX2T192_9BACL</name>
<keyword evidence="6 9" id="KW-1133">Transmembrane helix</keyword>
<proteinExistence type="inferred from homology"/>
<feature type="transmembrane region" description="Helical" evidence="9">
    <location>
        <begin position="274"/>
        <end position="292"/>
    </location>
</feature>
<dbReference type="PANTHER" id="PTHR42703:SF1">
    <property type="entry name" value="NA(+)_H(+) ANTIPORTER SUBUNIT D1"/>
    <property type="match status" value="1"/>
</dbReference>
<evidence type="ECO:0000256" key="5">
    <source>
        <dbReference type="ARBA" id="ARBA00022692"/>
    </source>
</evidence>
<evidence type="ECO:0000313" key="12">
    <source>
        <dbReference type="Proteomes" id="UP000531840"/>
    </source>
</evidence>
<accession>A0ABX2T192</accession>